<dbReference type="Proteomes" id="UP000887013">
    <property type="component" value="Unassembled WGS sequence"/>
</dbReference>
<organism evidence="1 2">
    <name type="scientific">Nephila pilipes</name>
    <name type="common">Giant wood spider</name>
    <name type="synonym">Nephila maculata</name>
    <dbReference type="NCBI Taxonomy" id="299642"/>
    <lineage>
        <taxon>Eukaryota</taxon>
        <taxon>Metazoa</taxon>
        <taxon>Ecdysozoa</taxon>
        <taxon>Arthropoda</taxon>
        <taxon>Chelicerata</taxon>
        <taxon>Arachnida</taxon>
        <taxon>Araneae</taxon>
        <taxon>Araneomorphae</taxon>
        <taxon>Entelegynae</taxon>
        <taxon>Araneoidea</taxon>
        <taxon>Nephilidae</taxon>
        <taxon>Nephila</taxon>
    </lineage>
</organism>
<sequence length="109" mass="12116">MVSTCKRVGSKGRGRESKYSKVICKNSSPIVTDGQNGLKEWFSENHEGNHRLVTESVFQLLGEKKGCGIPPYSLPNDTGNCHSVSHHCFRRFQQLSKTASDSQEDISCL</sequence>
<evidence type="ECO:0000313" key="2">
    <source>
        <dbReference type="Proteomes" id="UP000887013"/>
    </source>
</evidence>
<protein>
    <submittedName>
        <fullName evidence="1">Uncharacterized protein</fullName>
    </submittedName>
</protein>
<dbReference type="EMBL" id="BMAW01126909">
    <property type="protein sequence ID" value="GFU18837.1"/>
    <property type="molecule type" value="Genomic_DNA"/>
</dbReference>
<gene>
    <name evidence="1" type="ORF">NPIL_682601</name>
</gene>
<evidence type="ECO:0000313" key="1">
    <source>
        <dbReference type="EMBL" id="GFU18837.1"/>
    </source>
</evidence>
<reference evidence="1" key="1">
    <citation type="submission" date="2020-08" db="EMBL/GenBank/DDBJ databases">
        <title>Multicomponent nature underlies the extraordinary mechanical properties of spider dragline silk.</title>
        <authorList>
            <person name="Kono N."/>
            <person name="Nakamura H."/>
            <person name="Mori M."/>
            <person name="Yoshida Y."/>
            <person name="Ohtoshi R."/>
            <person name="Malay A.D."/>
            <person name="Moran D.A.P."/>
            <person name="Tomita M."/>
            <person name="Numata K."/>
            <person name="Arakawa K."/>
        </authorList>
    </citation>
    <scope>NUCLEOTIDE SEQUENCE</scope>
</reference>
<feature type="non-terminal residue" evidence="1">
    <location>
        <position position="1"/>
    </location>
</feature>
<dbReference type="AlphaFoldDB" id="A0A8X6UD06"/>
<comment type="caution">
    <text evidence="1">The sequence shown here is derived from an EMBL/GenBank/DDBJ whole genome shotgun (WGS) entry which is preliminary data.</text>
</comment>
<keyword evidence="2" id="KW-1185">Reference proteome</keyword>
<name>A0A8X6UD06_NEPPI</name>
<proteinExistence type="predicted"/>
<accession>A0A8X6UD06</accession>